<dbReference type="Gene3D" id="6.10.140.140">
    <property type="match status" value="1"/>
</dbReference>
<feature type="domain" description="KRAB" evidence="2">
    <location>
        <begin position="12"/>
        <end position="83"/>
    </location>
</feature>
<reference evidence="3" key="2">
    <citation type="submission" date="2025-09" db="UniProtKB">
        <authorList>
            <consortium name="Ensembl"/>
        </authorList>
    </citation>
    <scope>IDENTIFICATION</scope>
</reference>
<reference evidence="3" key="1">
    <citation type="submission" date="2025-08" db="UniProtKB">
        <authorList>
            <consortium name="Ensembl"/>
        </authorList>
    </citation>
    <scope>IDENTIFICATION</scope>
</reference>
<keyword evidence="4" id="KW-1185">Reference proteome</keyword>
<feature type="region of interest" description="Disordered" evidence="1">
    <location>
        <begin position="75"/>
        <end position="99"/>
    </location>
</feature>
<dbReference type="CDD" id="cd07765">
    <property type="entry name" value="KRAB_A-box"/>
    <property type="match status" value="1"/>
</dbReference>
<accession>A0A8C8ASH6</accession>
<dbReference type="AlphaFoldDB" id="A0A8C8ASH6"/>
<evidence type="ECO:0000313" key="3">
    <source>
        <dbReference type="Ensembl" id="ENSOSUP00000010193.1"/>
    </source>
</evidence>
<dbReference type="SMART" id="SM00349">
    <property type="entry name" value="KRAB"/>
    <property type="match status" value="1"/>
</dbReference>
<evidence type="ECO:0000313" key="4">
    <source>
        <dbReference type="Proteomes" id="UP000694552"/>
    </source>
</evidence>
<dbReference type="Pfam" id="PF01352">
    <property type="entry name" value="KRAB"/>
    <property type="match status" value="1"/>
</dbReference>
<dbReference type="InterPro" id="IPR036051">
    <property type="entry name" value="KRAB_dom_sf"/>
</dbReference>
<sequence length="511" mass="57043">MEGAILVWQEPVTFEDVAVYLSRAEWDAIAVEQKGLYCSVMLDNYKLLTSLGYPGPKPDILYRLERGEEPWVCTPQSPVRWDGSTSPSPGEEEQSNPCRTSYLAPQLGRRQTLSNPISAGGRCMHWRLRSRRLLNKFKCLGARSKMLAEAVARGMGPLESRDPAQTVFRPGKGEVENKQGVMANVTPLHPVMGQQNKEADPQEPHGDPRRKFQMTAQKSRHTLGEVTFLQGNRKAFVKDLNEIILEEHCYCTMGATQLLRYTRRPCPLTEHNYYKNHEVVLALKDHEYCQVPGFRYRDGVSQIVRLARKARTTFHRLAKRKSLIGRIIRKAKRIMWRFQSCISKRLEFPQGSSSASCLSEPAIPPAKAGDGPTKGTCGALCAPAEQETVPPQPQTKGTSHGVTVAALHAPVVCVEPTAAPPPSNAAAEVKMEATHLEVSLCRKVQRAQLTRSPHAERNVELLNSNHVSLHDAYKMVMWTVDQMLDSVCQNLEHGGCSRGKDAWPIVIQIDS</sequence>
<dbReference type="PANTHER" id="PTHR23232">
    <property type="entry name" value="KRAB DOMAIN C2H2 ZINC FINGER"/>
    <property type="match status" value="1"/>
</dbReference>
<name>A0A8C8ASH6_9STRI</name>
<dbReference type="InterPro" id="IPR001909">
    <property type="entry name" value="KRAB"/>
</dbReference>
<dbReference type="SUPFAM" id="SSF109640">
    <property type="entry name" value="KRAB domain (Kruppel-associated box)"/>
    <property type="match status" value="1"/>
</dbReference>
<dbReference type="InterPro" id="IPR050169">
    <property type="entry name" value="Krueppel_C2H2_ZnF"/>
</dbReference>
<evidence type="ECO:0000259" key="2">
    <source>
        <dbReference type="PROSITE" id="PS50805"/>
    </source>
</evidence>
<organism evidence="3 4">
    <name type="scientific">Otus sunia</name>
    <name type="common">Oriental scops-owl</name>
    <dbReference type="NCBI Taxonomy" id="257818"/>
    <lineage>
        <taxon>Eukaryota</taxon>
        <taxon>Metazoa</taxon>
        <taxon>Chordata</taxon>
        <taxon>Craniata</taxon>
        <taxon>Vertebrata</taxon>
        <taxon>Euteleostomi</taxon>
        <taxon>Archelosauria</taxon>
        <taxon>Archosauria</taxon>
        <taxon>Dinosauria</taxon>
        <taxon>Saurischia</taxon>
        <taxon>Theropoda</taxon>
        <taxon>Coelurosauria</taxon>
        <taxon>Aves</taxon>
        <taxon>Neognathae</taxon>
        <taxon>Neoaves</taxon>
        <taxon>Telluraves</taxon>
        <taxon>Strigiformes</taxon>
        <taxon>Strigidae</taxon>
        <taxon>Otus</taxon>
    </lineage>
</organism>
<protein>
    <recommendedName>
        <fullName evidence="2">KRAB domain-containing protein</fullName>
    </recommendedName>
</protein>
<dbReference type="Proteomes" id="UP000694552">
    <property type="component" value="Unplaced"/>
</dbReference>
<evidence type="ECO:0000256" key="1">
    <source>
        <dbReference type="SAM" id="MobiDB-lite"/>
    </source>
</evidence>
<dbReference type="Ensembl" id="ENSOSUT00000010550.1">
    <property type="protein sequence ID" value="ENSOSUP00000010193.1"/>
    <property type="gene ID" value="ENSOSUG00000007447.1"/>
</dbReference>
<dbReference type="PROSITE" id="PS50805">
    <property type="entry name" value="KRAB"/>
    <property type="match status" value="1"/>
</dbReference>
<dbReference type="PANTHER" id="PTHR23232:SF163">
    <property type="entry name" value="ZINC FINGER PROTEIN 589"/>
    <property type="match status" value="1"/>
</dbReference>
<dbReference type="GO" id="GO:0006355">
    <property type="term" value="P:regulation of DNA-templated transcription"/>
    <property type="evidence" value="ECO:0007669"/>
    <property type="project" value="InterPro"/>
</dbReference>
<proteinExistence type="predicted"/>